<feature type="non-terminal residue" evidence="2">
    <location>
        <position position="1"/>
    </location>
</feature>
<feature type="region of interest" description="Disordered" evidence="1">
    <location>
        <begin position="12"/>
        <end position="48"/>
    </location>
</feature>
<dbReference type="EMBL" id="QWLN02006127">
    <property type="protein sequence ID" value="TEA36420.1"/>
    <property type="molecule type" value="Genomic_DNA"/>
</dbReference>
<organism evidence="2 3">
    <name type="scientific">Sousa chinensis</name>
    <name type="common">Indo-pacific humpbacked dolphin</name>
    <name type="synonym">Steno chinensis</name>
    <dbReference type="NCBI Taxonomy" id="103600"/>
    <lineage>
        <taxon>Eukaryota</taxon>
        <taxon>Metazoa</taxon>
        <taxon>Chordata</taxon>
        <taxon>Craniata</taxon>
        <taxon>Vertebrata</taxon>
        <taxon>Euteleostomi</taxon>
        <taxon>Mammalia</taxon>
        <taxon>Eutheria</taxon>
        <taxon>Laurasiatheria</taxon>
        <taxon>Artiodactyla</taxon>
        <taxon>Whippomorpha</taxon>
        <taxon>Cetacea</taxon>
        <taxon>Odontoceti</taxon>
        <taxon>Delphinidae</taxon>
        <taxon>Sousa</taxon>
    </lineage>
</organism>
<protein>
    <submittedName>
        <fullName evidence="2">Uncharacterized protein</fullName>
    </submittedName>
</protein>
<gene>
    <name evidence="2" type="ORF">DBR06_SOUSAS10810007</name>
</gene>
<sequence>ISLVAQWLRLHAPNAGAPGSIPGQGTRSHMHAATKSSHATTKEPACHN</sequence>
<dbReference type="AlphaFoldDB" id="A0A484GL48"/>
<accession>A0A484GL48</accession>
<evidence type="ECO:0000313" key="3">
    <source>
        <dbReference type="Proteomes" id="UP000295264"/>
    </source>
</evidence>
<evidence type="ECO:0000313" key="2">
    <source>
        <dbReference type="EMBL" id="TEA36420.1"/>
    </source>
</evidence>
<keyword evidence="3" id="KW-1185">Reference proteome</keyword>
<reference evidence="2 3" key="1">
    <citation type="journal article" date="2018" name="Genomics">
        <title>Molecular footprints of inshore aquatic adaptation in Indo-Pacific humpback dolphin (Sousa chinensis).</title>
        <authorList>
            <person name="Ming Y."/>
            <person name="Jian J."/>
            <person name="Yu F."/>
            <person name="Yu X."/>
            <person name="Wang J."/>
            <person name="Liu W."/>
        </authorList>
    </citation>
    <scope>NUCLEOTIDE SEQUENCE [LARGE SCALE GENOMIC DNA]</scope>
    <source>
        <strain evidence="2">MY-2018</strain>
        <tissue evidence="2">Skin</tissue>
    </source>
</reference>
<comment type="caution">
    <text evidence="2">The sequence shown here is derived from an EMBL/GenBank/DDBJ whole genome shotgun (WGS) entry which is preliminary data.</text>
</comment>
<evidence type="ECO:0000256" key="1">
    <source>
        <dbReference type="SAM" id="MobiDB-lite"/>
    </source>
</evidence>
<name>A0A484GL48_SOUCH</name>
<dbReference type="Proteomes" id="UP000295264">
    <property type="component" value="Unassembled WGS sequence"/>
</dbReference>
<proteinExistence type="predicted"/>